<dbReference type="EMBL" id="CP157484">
    <property type="protein sequence ID" value="XBO36810.1"/>
    <property type="molecule type" value="Genomic_DNA"/>
</dbReference>
<evidence type="ECO:0000256" key="1">
    <source>
        <dbReference type="SAM" id="MobiDB-lite"/>
    </source>
</evidence>
<dbReference type="Gene3D" id="1.10.10.1710">
    <property type="entry name" value="Deoxyribodipyrimidine photolyase-related"/>
    <property type="match status" value="1"/>
</dbReference>
<dbReference type="InterPro" id="IPR036134">
    <property type="entry name" value="Crypto/Photolyase_FAD-like_sf"/>
</dbReference>
<dbReference type="PANTHER" id="PTHR38657">
    <property type="entry name" value="SLR1343 PROTEIN"/>
    <property type="match status" value="1"/>
</dbReference>
<dbReference type="InterPro" id="IPR007357">
    <property type="entry name" value="PhrB-like"/>
</dbReference>
<dbReference type="AlphaFoldDB" id="A0AAU7J935"/>
<dbReference type="PANTHER" id="PTHR38657:SF1">
    <property type="entry name" value="SLR1343 PROTEIN"/>
    <property type="match status" value="1"/>
</dbReference>
<protein>
    <submittedName>
        <fullName evidence="2">Cryptochrome/photolyase family protein</fullName>
    </submittedName>
</protein>
<accession>A0AAU7J935</accession>
<dbReference type="RefSeq" id="WP_406853626.1">
    <property type="nucleotide sequence ID" value="NZ_CP157484.1"/>
</dbReference>
<dbReference type="Gene3D" id="1.25.40.80">
    <property type="match status" value="1"/>
</dbReference>
<dbReference type="InterPro" id="IPR014729">
    <property type="entry name" value="Rossmann-like_a/b/a_fold"/>
</dbReference>
<dbReference type="InterPro" id="IPR052551">
    <property type="entry name" value="UV-DNA_repair_photolyase"/>
</dbReference>
<dbReference type="Pfam" id="PF04244">
    <property type="entry name" value="DPRP"/>
    <property type="match status" value="1"/>
</dbReference>
<dbReference type="Gene3D" id="3.40.50.620">
    <property type="entry name" value="HUPs"/>
    <property type="match status" value="1"/>
</dbReference>
<gene>
    <name evidence="2" type="ORF">ABEG18_13755</name>
</gene>
<dbReference type="Gene3D" id="1.10.579.10">
    <property type="entry name" value="DNA Cyclobutane Dipyrimidine Photolyase, subunit A, domain 3"/>
    <property type="match status" value="1"/>
</dbReference>
<reference evidence="2" key="1">
    <citation type="submission" date="2024-05" db="EMBL/GenBank/DDBJ databases">
        <authorList>
            <person name="Kim S."/>
            <person name="Heo J."/>
            <person name="Choi H."/>
            <person name="Choi Y."/>
            <person name="Kwon S.-W."/>
            <person name="Kim Y."/>
        </authorList>
    </citation>
    <scope>NUCLEOTIDE SEQUENCE</scope>
    <source>
        <strain evidence="2">KACC 23698</strain>
    </source>
</reference>
<evidence type="ECO:0000313" key="2">
    <source>
        <dbReference type="EMBL" id="XBO36810.1"/>
    </source>
</evidence>
<organism evidence="2">
    <name type="scientific">Alsobacter sp. KACC 23698</name>
    <dbReference type="NCBI Taxonomy" id="3149229"/>
    <lineage>
        <taxon>Bacteria</taxon>
        <taxon>Pseudomonadati</taxon>
        <taxon>Pseudomonadota</taxon>
        <taxon>Alphaproteobacteria</taxon>
        <taxon>Hyphomicrobiales</taxon>
        <taxon>Alsobacteraceae</taxon>
        <taxon>Alsobacter</taxon>
    </lineage>
</organism>
<name>A0AAU7J935_9HYPH</name>
<proteinExistence type="predicted"/>
<sequence>MTTLRFVLGDQLTRDLASLVDIDPGTDVVLMVEVAEETTYVGHHKQKIALILSAMRHFARELAADGITVDYVRLDDPANTGSFGGELARAIARHAPDRVILTEPGEWRVWEMMREWSASLGVPVDIREDDRFFCTRGRFARWAADRRSYRMEFFYREMRRETGLLMEEDEPAGDRWNFDHENRKSLPAGAQTPPRLRFEPDAITREVIALVAERFSGHFGDLGAFGWPVTRSEALEALAHFIADALPRFGDYQDAMKSGEPFLYHALVSTSLNCGLLTPREVCVAAERAWKAGHVELNAAEGFIRQILGWREYVRGVYWLRMPDYAATNALGASRPLPWFYWSGETDMNCVAQVVADTRRHAYAHHIQRLMVTGTFALLAGIAPSQVEEWYLAVYADAYEWVELPNTHGMALFADGGLLASKPYAASGAYIDRMSDYCAGCRYDPKVKTGPGACPFNLLYWNFLLENRAALGRNPRLGMPYRTLDAMPPARRLQIAREANAFLDGLSPDPDDPSATRPAQLALDL</sequence>
<feature type="region of interest" description="Disordered" evidence="1">
    <location>
        <begin position="504"/>
        <end position="525"/>
    </location>
</feature>
<dbReference type="SUPFAM" id="SSF48173">
    <property type="entry name" value="Cryptochrome/photolyase FAD-binding domain"/>
    <property type="match status" value="1"/>
</dbReference>